<reference evidence="1 2" key="1">
    <citation type="submission" date="2016-06" db="EMBL/GenBank/DDBJ databases">
        <authorList>
            <person name="Kjaerup R.B."/>
            <person name="Dalgaard T.S."/>
            <person name="Juul-Madsen H.R."/>
        </authorList>
    </citation>
    <scope>NUCLEOTIDE SEQUENCE [LARGE SCALE GENOMIC DNA]</scope>
    <source>
        <strain evidence="1 2">1245139.5</strain>
    </source>
</reference>
<gene>
    <name evidence="1" type="ORF">A5636_09880</name>
</gene>
<evidence type="ECO:0000313" key="2">
    <source>
        <dbReference type="Proteomes" id="UP000093629"/>
    </source>
</evidence>
<organism evidence="1 2">
    <name type="scientific">Mycobacterium asiaticum</name>
    <dbReference type="NCBI Taxonomy" id="1790"/>
    <lineage>
        <taxon>Bacteria</taxon>
        <taxon>Bacillati</taxon>
        <taxon>Actinomycetota</taxon>
        <taxon>Actinomycetes</taxon>
        <taxon>Mycobacteriales</taxon>
        <taxon>Mycobacteriaceae</taxon>
        <taxon>Mycobacterium</taxon>
    </lineage>
</organism>
<comment type="caution">
    <text evidence="1">The sequence shown here is derived from an EMBL/GenBank/DDBJ whole genome shotgun (WGS) entry which is preliminary data.</text>
</comment>
<sequence length="129" mass="13918">MFPGPAAGNSWLEGVDDDLGEWDGSNRSACLWRSDNYSAFYFRCGLANFKPTRLEVDVADAEADQFGPAKSGEGQDRDDVALVAACRCQGDDFAGREIAVAFSHRHPPGRHSLGRVGVNSAVFASHVEN</sequence>
<keyword evidence="2" id="KW-1185">Reference proteome</keyword>
<accession>A0A1A3MYA6</accession>
<protein>
    <submittedName>
        <fullName evidence="1">Uncharacterized protein</fullName>
    </submittedName>
</protein>
<proteinExistence type="predicted"/>
<evidence type="ECO:0000313" key="1">
    <source>
        <dbReference type="EMBL" id="OBK13132.1"/>
    </source>
</evidence>
<dbReference type="EMBL" id="LZLQ01000120">
    <property type="protein sequence ID" value="OBK13132.1"/>
    <property type="molecule type" value="Genomic_DNA"/>
</dbReference>
<dbReference type="AlphaFoldDB" id="A0A1A3MYA6"/>
<dbReference type="Proteomes" id="UP000093629">
    <property type="component" value="Unassembled WGS sequence"/>
</dbReference>
<name>A0A1A3MYA6_MYCAS</name>